<dbReference type="PRINTS" id="PR00992">
    <property type="entry name" value="ALARACEMASE"/>
</dbReference>
<protein>
    <recommendedName>
        <fullName evidence="5">Alanine racemase</fullName>
        <ecNumber evidence="5">5.1.1.1</ecNumber>
    </recommendedName>
</protein>
<evidence type="ECO:0000256" key="7">
    <source>
        <dbReference type="PIRSR" id="PIRSR600821-52"/>
    </source>
</evidence>
<name>A0A2T6BWU6_9FLAO</name>
<feature type="modified residue" description="N6-(pyridoxal phosphate)lysine" evidence="5 6">
    <location>
        <position position="38"/>
    </location>
</feature>
<dbReference type="SMART" id="SM01005">
    <property type="entry name" value="Ala_racemase_C"/>
    <property type="match status" value="1"/>
</dbReference>
<sequence>MLHIQESVLEINFKALKQNFEFLTSKTKSGTKILAVVKAYGYGSDAIEIAKFLQDELQIDYFAVAYIREGAYLRAAGITTPILVLHPQIGNLKHAIAYNLEPSLYSDRIFTAFAKEAAKQGKKDYPVHIKFNTGLNRLGFFHTDTDFVIKKLKTLSQIKAVSIFSHLAASEDLNEKEFTQNQIQLFKEISAQFQKELNYKPILHMTNTSGILNYPEAHFDMVRTGIGLYGFGNDPKYDKYLQPVASLKSVISQIHRIEKGESVGYNRAFVADDYVTIATIPLGHADGISRQYGNGVGSVVINGKLAPIVGNVCMDMLMVNITGIRCNEGDEVIIFGEGQSAEAFAKKINSISYEILTAVSQRVKRVFLR</sequence>
<reference evidence="9 10" key="1">
    <citation type="submission" date="2018-04" db="EMBL/GenBank/DDBJ databases">
        <title>Genomic Encyclopedia of Archaeal and Bacterial Type Strains, Phase II (KMG-II): from individual species to whole genera.</title>
        <authorList>
            <person name="Goeker M."/>
        </authorList>
    </citation>
    <scope>NUCLEOTIDE SEQUENCE [LARGE SCALE GENOMIC DNA]</scope>
    <source>
        <strain evidence="9 10">DSM 25731</strain>
    </source>
</reference>
<dbReference type="CDD" id="cd00430">
    <property type="entry name" value="PLPDE_III_AR"/>
    <property type="match status" value="1"/>
</dbReference>
<dbReference type="AlphaFoldDB" id="A0A2T6BWU6"/>
<organism evidence="9 10">
    <name type="scientific">Kordia periserrulae</name>
    <dbReference type="NCBI Taxonomy" id="701523"/>
    <lineage>
        <taxon>Bacteria</taxon>
        <taxon>Pseudomonadati</taxon>
        <taxon>Bacteroidota</taxon>
        <taxon>Flavobacteriia</taxon>
        <taxon>Flavobacteriales</taxon>
        <taxon>Flavobacteriaceae</taxon>
        <taxon>Kordia</taxon>
    </lineage>
</organism>
<evidence type="ECO:0000256" key="5">
    <source>
        <dbReference type="HAMAP-Rule" id="MF_01201"/>
    </source>
</evidence>
<feature type="active site" description="Proton acceptor; specific for L-alanine" evidence="5">
    <location>
        <position position="265"/>
    </location>
</feature>
<feature type="binding site" evidence="5 7">
    <location>
        <position position="314"/>
    </location>
    <ligand>
        <name>substrate</name>
    </ligand>
</feature>
<comment type="function">
    <text evidence="5">Catalyzes the interconversion of L-alanine and D-alanine. May also act on other amino acids.</text>
</comment>
<dbReference type="InterPro" id="IPR000821">
    <property type="entry name" value="Ala_racemase"/>
</dbReference>
<comment type="caution">
    <text evidence="9">The sequence shown here is derived from an EMBL/GenBank/DDBJ whole genome shotgun (WGS) entry which is preliminary data.</text>
</comment>
<dbReference type="EMBL" id="QBKT01000006">
    <property type="protein sequence ID" value="PTX60555.1"/>
    <property type="molecule type" value="Genomic_DNA"/>
</dbReference>
<feature type="active site" description="Proton acceptor; specific for D-alanine" evidence="5">
    <location>
        <position position="38"/>
    </location>
</feature>
<dbReference type="RefSeq" id="WP_108115487.1">
    <property type="nucleotide sequence ID" value="NZ_QBKT01000006.1"/>
</dbReference>
<evidence type="ECO:0000313" key="9">
    <source>
        <dbReference type="EMBL" id="PTX60555.1"/>
    </source>
</evidence>
<keyword evidence="4 5" id="KW-0413">Isomerase</keyword>
<dbReference type="PANTHER" id="PTHR30511">
    <property type="entry name" value="ALANINE RACEMASE"/>
    <property type="match status" value="1"/>
</dbReference>
<evidence type="ECO:0000259" key="8">
    <source>
        <dbReference type="SMART" id="SM01005"/>
    </source>
</evidence>
<feature type="binding site" evidence="5 7">
    <location>
        <position position="137"/>
    </location>
    <ligand>
        <name>substrate</name>
    </ligand>
</feature>
<dbReference type="GO" id="GO:0005829">
    <property type="term" value="C:cytosol"/>
    <property type="evidence" value="ECO:0007669"/>
    <property type="project" value="TreeGrafter"/>
</dbReference>
<keyword evidence="10" id="KW-1185">Reference proteome</keyword>
<gene>
    <name evidence="9" type="ORF">C8N46_106201</name>
</gene>
<dbReference type="GO" id="GO:0008784">
    <property type="term" value="F:alanine racemase activity"/>
    <property type="evidence" value="ECO:0007669"/>
    <property type="project" value="UniProtKB-UniRule"/>
</dbReference>
<evidence type="ECO:0000256" key="3">
    <source>
        <dbReference type="ARBA" id="ARBA00022898"/>
    </source>
</evidence>
<evidence type="ECO:0000256" key="6">
    <source>
        <dbReference type="PIRSR" id="PIRSR600821-50"/>
    </source>
</evidence>
<accession>A0A2T6BWU6</accession>
<dbReference type="Pfam" id="PF01168">
    <property type="entry name" value="Ala_racemase_N"/>
    <property type="match status" value="1"/>
</dbReference>
<dbReference type="FunFam" id="3.20.20.10:FF:000002">
    <property type="entry name" value="Alanine racemase"/>
    <property type="match status" value="1"/>
</dbReference>
<dbReference type="InterPro" id="IPR011079">
    <property type="entry name" value="Ala_racemase_C"/>
</dbReference>
<dbReference type="Gene3D" id="2.40.37.10">
    <property type="entry name" value="Lyase, Ornithine Decarboxylase, Chain A, domain 1"/>
    <property type="match status" value="1"/>
</dbReference>
<dbReference type="OrthoDB" id="9801978at2"/>
<comment type="pathway">
    <text evidence="5">Amino-acid biosynthesis; D-alanine biosynthesis; D-alanine from L-alanine: step 1/1.</text>
</comment>
<evidence type="ECO:0000256" key="2">
    <source>
        <dbReference type="ARBA" id="ARBA00001933"/>
    </source>
</evidence>
<dbReference type="Pfam" id="PF00842">
    <property type="entry name" value="Ala_racemase_C"/>
    <property type="match status" value="1"/>
</dbReference>
<dbReference type="SUPFAM" id="SSF50621">
    <property type="entry name" value="Alanine racemase C-terminal domain-like"/>
    <property type="match status" value="1"/>
</dbReference>
<keyword evidence="3 5" id="KW-0663">Pyridoxal phosphate</keyword>
<dbReference type="InterPro" id="IPR001608">
    <property type="entry name" value="Ala_racemase_N"/>
</dbReference>
<dbReference type="PANTHER" id="PTHR30511:SF0">
    <property type="entry name" value="ALANINE RACEMASE, CATABOLIC-RELATED"/>
    <property type="match status" value="1"/>
</dbReference>
<dbReference type="EC" id="5.1.1.1" evidence="5"/>
<dbReference type="GO" id="GO:0030170">
    <property type="term" value="F:pyridoxal phosphate binding"/>
    <property type="evidence" value="ECO:0007669"/>
    <property type="project" value="UniProtKB-UniRule"/>
</dbReference>
<dbReference type="InterPro" id="IPR009006">
    <property type="entry name" value="Ala_racemase/Decarboxylase_C"/>
</dbReference>
<comment type="cofactor">
    <cofactor evidence="2 5 6">
        <name>pyridoxal 5'-phosphate</name>
        <dbReference type="ChEBI" id="CHEBI:597326"/>
    </cofactor>
</comment>
<dbReference type="InterPro" id="IPR029066">
    <property type="entry name" value="PLP-binding_barrel"/>
</dbReference>
<dbReference type="NCBIfam" id="TIGR00492">
    <property type="entry name" value="alr"/>
    <property type="match status" value="1"/>
</dbReference>
<dbReference type="GO" id="GO:0030632">
    <property type="term" value="P:D-alanine biosynthetic process"/>
    <property type="evidence" value="ECO:0007669"/>
    <property type="project" value="UniProtKB-UniRule"/>
</dbReference>
<comment type="similarity">
    <text evidence="5">Belongs to the alanine racemase family.</text>
</comment>
<dbReference type="UniPathway" id="UPA00042">
    <property type="reaction ID" value="UER00497"/>
</dbReference>
<dbReference type="Proteomes" id="UP000244090">
    <property type="component" value="Unassembled WGS sequence"/>
</dbReference>
<dbReference type="HAMAP" id="MF_01201">
    <property type="entry name" value="Ala_racemase"/>
    <property type="match status" value="1"/>
</dbReference>
<dbReference type="Gene3D" id="3.20.20.10">
    <property type="entry name" value="Alanine racemase"/>
    <property type="match status" value="1"/>
</dbReference>
<proteinExistence type="inferred from homology"/>
<feature type="domain" description="Alanine racemase C-terminal" evidence="8">
    <location>
        <begin position="244"/>
        <end position="368"/>
    </location>
</feature>
<evidence type="ECO:0000313" key="10">
    <source>
        <dbReference type="Proteomes" id="UP000244090"/>
    </source>
</evidence>
<comment type="catalytic activity">
    <reaction evidence="1 5">
        <text>L-alanine = D-alanine</text>
        <dbReference type="Rhea" id="RHEA:20249"/>
        <dbReference type="ChEBI" id="CHEBI:57416"/>
        <dbReference type="ChEBI" id="CHEBI:57972"/>
        <dbReference type="EC" id="5.1.1.1"/>
    </reaction>
</comment>
<dbReference type="SUPFAM" id="SSF51419">
    <property type="entry name" value="PLP-binding barrel"/>
    <property type="match status" value="1"/>
</dbReference>
<evidence type="ECO:0000256" key="1">
    <source>
        <dbReference type="ARBA" id="ARBA00000316"/>
    </source>
</evidence>
<evidence type="ECO:0000256" key="4">
    <source>
        <dbReference type="ARBA" id="ARBA00023235"/>
    </source>
</evidence>